<dbReference type="SMART" id="SM00014">
    <property type="entry name" value="acidPPc"/>
    <property type="match status" value="1"/>
</dbReference>
<dbReference type="EMBL" id="QFYR01000006">
    <property type="protein sequence ID" value="RAK50709.1"/>
    <property type="molecule type" value="Genomic_DNA"/>
</dbReference>
<dbReference type="RefSeq" id="WP_111516438.1">
    <property type="nucleotide sequence ID" value="NZ_QFYR01000006.1"/>
</dbReference>
<dbReference type="Proteomes" id="UP000249725">
    <property type="component" value="Unassembled WGS sequence"/>
</dbReference>
<dbReference type="Pfam" id="PF01569">
    <property type="entry name" value="PAP2"/>
    <property type="match status" value="1"/>
</dbReference>
<dbReference type="InterPro" id="IPR000326">
    <property type="entry name" value="PAP2/HPO"/>
</dbReference>
<feature type="transmembrane region" description="Helical" evidence="1">
    <location>
        <begin position="68"/>
        <end position="90"/>
    </location>
</feature>
<feature type="transmembrane region" description="Helical" evidence="1">
    <location>
        <begin position="140"/>
        <end position="160"/>
    </location>
</feature>
<accession>A0A328A8C1</accession>
<dbReference type="InterPro" id="IPR036938">
    <property type="entry name" value="PAP2/HPO_sf"/>
</dbReference>
<dbReference type="SUPFAM" id="SSF48317">
    <property type="entry name" value="Acid phosphatase/Vanadium-dependent haloperoxidase"/>
    <property type="match status" value="1"/>
</dbReference>
<reference evidence="4" key="1">
    <citation type="submission" date="2018-05" db="EMBL/GenBank/DDBJ databases">
        <authorList>
            <person name="Li X."/>
        </authorList>
    </citation>
    <scope>NUCLEOTIDE SEQUENCE [LARGE SCALE GENOMIC DNA]</scope>
    <source>
        <strain evidence="4">YIM 73061</strain>
    </source>
</reference>
<evidence type="ECO:0000256" key="1">
    <source>
        <dbReference type="SAM" id="Phobius"/>
    </source>
</evidence>
<comment type="caution">
    <text evidence="3">The sequence shown here is derived from an EMBL/GenBank/DDBJ whole genome shotgun (WGS) entry which is preliminary data.</text>
</comment>
<dbReference type="Gene3D" id="1.20.144.10">
    <property type="entry name" value="Phosphatidic acid phosphatase type 2/haloperoxidase"/>
    <property type="match status" value="2"/>
</dbReference>
<gene>
    <name evidence="3" type="ORF">DJ018_18330</name>
</gene>
<dbReference type="AlphaFoldDB" id="A0A328A8C1"/>
<dbReference type="PANTHER" id="PTHR14969:SF13">
    <property type="entry name" value="AT30094P"/>
    <property type="match status" value="1"/>
</dbReference>
<keyword evidence="1" id="KW-1133">Transmembrane helix</keyword>
<proteinExistence type="predicted"/>
<sequence length="196" mass="21056">MSEGDTDALDRQILLSLRNPADPNDPIGSRTFEESMRDVTAIGGFTVLTLVTVLAVLIFLFHRRPRHAAVMAGTVLLAQFCSEALKLVYARPRPDLVSHGSYVYSGSFPSGHSMLAAATYLTLAVLIASLEARRATKIMIFITAGLVVVGVGFSRVYLGVHWPTDVLGGWCVGAAWAIAAWFVLARSGARLRGPPS</sequence>
<dbReference type="CDD" id="cd03392">
    <property type="entry name" value="PAP2_like_2"/>
    <property type="match status" value="1"/>
</dbReference>
<name>A0A328A8C1_9CAUL</name>
<feature type="transmembrane region" description="Helical" evidence="1">
    <location>
        <begin position="39"/>
        <end position="61"/>
    </location>
</feature>
<keyword evidence="1" id="KW-0812">Transmembrane</keyword>
<protein>
    <recommendedName>
        <fullName evidence="2">Phosphatidic acid phosphatase type 2/haloperoxidase domain-containing protein</fullName>
    </recommendedName>
</protein>
<feature type="transmembrane region" description="Helical" evidence="1">
    <location>
        <begin position="110"/>
        <end position="128"/>
    </location>
</feature>
<feature type="transmembrane region" description="Helical" evidence="1">
    <location>
        <begin position="166"/>
        <end position="184"/>
    </location>
</feature>
<evidence type="ECO:0000313" key="3">
    <source>
        <dbReference type="EMBL" id="RAK50709.1"/>
    </source>
</evidence>
<feature type="domain" description="Phosphatidic acid phosphatase type 2/haloperoxidase" evidence="2">
    <location>
        <begin position="67"/>
        <end position="181"/>
    </location>
</feature>
<dbReference type="PANTHER" id="PTHR14969">
    <property type="entry name" value="SPHINGOSINE-1-PHOSPHATE PHOSPHOHYDROLASE"/>
    <property type="match status" value="1"/>
</dbReference>
<keyword evidence="4" id="KW-1185">Reference proteome</keyword>
<keyword evidence="1" id="KW-0472">Membrane</keyword>
<dbReference type="OrthoDB" id="9801622at2"/>
<evidence type="ECO:0000259" key="2">
    <source>
        <dbReference type="SMART" id="SM00014"/>
    </source>
</evidence>
<organism evidence="3 4">
    <name type="scientific">Phenylobacterium deserti</name>
    <dbReference type="NCBI Taxonomy" id="1914756"/>
    <lineage>
        <taxon>Bacteria</taxon>
        <taxon>Pseudomonadati</taxon>
        <taxon>Pseudomonadota</taxon>
        <taxon>Alphaproteobacteria</taxon>
        <taxon>Caulobacterales</taxon>
        <taxon>Caulobacteraceae</taxon>
        <taxon>Phenylobacterium</taxon>
    </lineage>
</organism>
<evidence type="ECO:0000313" key="4">
    <source>
        <dbReference type="Proteomes" id="UP000249725"/>
    </source>
</evidence>